<keyword evidence="4 5" id="KW-0472">Membrane</keyword>
<name>A0AAN9VF83_9ORTH</name>
<dbReference type="Proteomes" id="UP001378592">
    <property type="component" value="Unassembled WGS sequence"/>
</dbReference>
<dbReference type="GO" id="GO:0000139">
    <property type="term" value="C:Golgi membrane"/>
    <property type="evidence" value="ECO:0007669"/>
    <property type="project" value="TreeGrafter"/>
</dbReference>
<dbReference type="InterPro" id="IPR009644">
    <property type="entry name" value="FKTN/MNN4/W02B3.4-1"/>
</dbReference>
<evidence type="ECO:0000313" key="7">
    <source>
        <dbReference type="EMBL" id="KAK7863770.1"/>
    </source>
</evidence>
<dbReference type="Pfam" id="PF19737">
    <property type="entry name" value="FKTN_N"/>
    <property type="match status" value="1"/>
</dbReference>
<gene>
    <name evidence="7" type="ORF">R5R35_009576</name>
</gene>
<keyword evidence="2 5" id="KW-0812">Transmembrane</keyword>
<feature type="transmembrane region" description="Helical" evidence="5">
    <location>
        <begin position="28"/>
        <end position="52"/>
    </location>
</feature>
<sequence>MLLETSYLKFYSTCGGSKKMRNRSAIHLCLIVGLVLLVVQLSLLAILLYPFASDDVFPIDDIAAIVNISTKLHSSLLVVDENILHNYVSNKQKVKYCLFCGVSYPVTFAIFFQGVKHSENLHSMFRSAGFQTALLLNIRPLEASPSLSVNVPLCLVLKRKVIIHIVIFHEREGNFWWHGSLLSDPSADNVLMSMGISTAKSQLMKQEGAFEKFEVDQIYVDGLKLLIPKDVTQFLKESANSHFIECSHKLANSFHRKYGKDTSHEALKFAHKAWKLLSRTKTILDKIGVRFWLSSGTCLGYFRQCDIISYSRDVDVGIFIKDYKENIVTEFINHGFTLKHWFGKVNDSLELSFMSGDLKLDMFFFYEEGNSMWNGGTQAKSGKKFKYIFPRFNLCWTEFLELKVRVPCDLTSYIEANYGPDWFTPVTHWDWKSSPPNVVENGMWPPEEWYQVIKVYN</sequence>
<evidence type="ECO:0000256" key="4">
    <source>
        <dbReference type="ARBA" id="ARBA00023136"/>
    </source>
</evidence>
<comment type="subcellular location">
    <subcellularLocation>
        <location evidence="1">Membrane</location>
        <topology evidence="1">Single-pass membrane protein</topology>
    </subcellularLocation>
</comment>
<proteinExistence type="predicted"/>
<reference evidence="7 8" key="1">
    <citation type="submission" date="2024-03" db="EMBL/GenBank/DDBJ databases">
        <title>The genome assembly and annotation of the cricket Gryllus longicercus Weissman &amp; Gray.</title>
        <authorList>
            <person name="Szrajer S."/>
            <person name="Gray D."/>
            <person name="Ylla G."/>
        </authorList>
    </citation>
    <scope>NUCLEOTIDE SEQUENCE [LARGE SCALE GENOMIC DNA]</scope>
    <source>
        <strain evidence="7">DAG 2021-001</strain>
        <tissue evidence="7">Whole body minus gut</tissue>
    </source>
</reference>
<keyword evidence="8" id="KW-1185">Reference proteome</keyword>
<evidence type="ECO:0000259" key="6">
    <source>
        <dbReference type="Pfam" id="PF19737"/>
    </source>
</evidence>
<feature type="domain" description="Ribitol-5-phosphate transferase FKTN N-terminal" evidence="6">
    <location>
        <begin position="76"/>
        <end position="273"/>
    </location>
</feature>
<keyword evidence="3 5" id="KW-1133">Transmembrane helix</keyword>
<accession>A0AAN9VF83</accession>
<evidence type="ECO:0000256" key="1">
    <source>
        <dbReference type="ARBA" id="ARBA00004167"/>
    </source>
</evidence>
<organism evidence="7 8">
    <name type="scientific">Gryllus longicercus</name>
    <dbReference type="NCBI Taxonomy" id="2509291"/>
    <lineage>
        <taxon>Eukaryota</taxon>
        <taxon>Metazoa</taxon>
        <taxon>Ecdysozoa</taxon>
        <taxon>Arthropoda</taxon>
        <taxon>Hexapoda</taxon>
        <taxon>Insecta</taxon>
        <taxon>Pterygota</taxon>
        <taxon>Neoptera</taxon>
        <taxon>Polyneoptera</taxon>
        <taxon>Orthoptera</taxon>
        <taxon>Ensifera</taxon>
        <taxon>Gryllidea</taxon>
        <taxon>Grylloidea</taxon>
        <taxon>Gryllidae</taxon>
        <taxon>Gryllinae</taxon>
        <taxon>Gryllus</taxon>
    </lineage>
</organism>
<evidence type="ECO:0000313" key="8">
    <source>
        <dbReference type="Proteomes" id="UP001378592"/>
    </source>
</evidence>
<evidence type="ECO:0000256" key="5">
    <source>
        <dbReference type="SAM" id="Phobius"/>
    </source>
</evidence>
<evidence type="ECO:0000256" key="2">
    <source>
        <dbReference type="ARBA" id="ARBA00022692"/>
    </source>
</evidence>
<dbReference type="EMBL" id="JAZDUA010000221">
    <property type="protein sequence ID" value="KAK7863770.1"/>
    <property type="molecule type" value="Genomic_DNA"/>
</dbReference>
<dbReference type="PANTHER" id="PTHR15407">
    <property type="entry name" value="FUKUTIN-RELATED"/>
    <property type="match status" value="1"/>
</dbReference>
<evidence type="ECO:0000256" key="3">
    <source>
        <dbReference type="ARBA" id="ARBA00022989"/>
    </source>
</evidence>
<dbReference type="PANTHER" id="PTHR15407:SF28">
    <property type="entry name" value="RIBITOL-5-PHOSPHATE TRANSFERASE FKTN"/>
    <property type="match status" value="1"/>
</dbReference>
<dbReference type="InterPro" id="IPR045587">
    <property type="entry name" value="FKTN_N"/>
</dbReference>
<comment type="caution">
    <text evidence="7">The sequence shown here is derived from an EMBL/GenBank/DDBJ whole genome shotgun (WGS) entry which is preliminary data.</text>
</comment>
<dbReference type="AlphaFoldDB" id="A0AAN9VF83"/>
<protein>
    <recommendedName>
        <fullName evidence="6">Ribitol-5-phosphate transferase FKTN N-terminal domain-containing protein</fullName>
    </recommendedName>
</protein>